<reference evidence="2" key="1">
    <citation type="submission" date="2021-09" db="EMBL/GenBank/DDBJ databases">
        <authorList>
            <consortium name="AG Swart"/>
            <person name="Singh M."/>
            <person name="Singh A."/>
            <person name="Seah K."/>
            <person name="Emmerich C."/>
        </authorList>
    </citation>
    <scope>NUCLEOTIDE SEQUENCE</scope>
    <source>
        <strain evidence="2">ATCC30299</strain>
    </source>
</reference>
<dbReference type="PROSITE" id="PS50127">
    <property type="entry name" value="UBC_2"/>
    <property type="match status" value="1"/>
</dbReference>
<protein>
    <recommendedName>
        <fullName evidence="1">UBC core domain-containing protein</fullName>
    </recommendedName>
</protein>
<proteinExistence type="predicted"/>
<comment type="caution">
    <text evidence="2">The sequence shown here is derived from an EMBL/GenBank/DDBJ whole genome shotgun (WGS) entry which is preliminary data.</text>
</comment>
<organism evidence="2 3">
    <name type="scientific">Blepharisma stoltei</name>
    <dbReference type="NCBI Taxonomy" id="1481888"/>
    <lineage>
        <taxon>Eukaryota</taxon>
        <taxon>Sar</taxon>
        <taxon>Alveolata</taxon>
        <taxon>Ciliophora</taxon>
        <taxon>Postciliodesmatophora</taxon>
        <taxon>Heterotrichea</taxon>
        <taxon>Heterotrichida</taxon>
        <taxon>Blepharismidae</taxon>
        <taxon>Blepharisma</taxon>
    </lineage>
</organism>
<dbReference type="Pfam" id="PF00179">
    <property type="entry name" value="UQ_con"/>
    <property type="match status" value="1"/>
</dbReference>
<evidence type="ECO:0000313" key="2">
    <source>
        <dbReference type="EMBL" id="CAG9313078.1"/>
    </source>
</evidence>
<accession>A0AAU9ILP7</accession>
<gene>
    <name evidence="2" type="ORF">BSTOLATCC_MIC7863</name>
</gene>
<dbReference type="InterPro" id="IPR016135">
    <property type="entry name" value="UBQ-conjugating_enzyme/RWD"/>
</dbReference>
<keyword evidence="3" id="KW-1185">Reference proteome</keyword>
<evidence type="ECO:0000313" key="3">
    <source>
        <dbReference type="Proteomes" id="UP001162131"/>
    </source>
</evidence>
<dbReference type="InterPro" id="IPR000608">
    <property type="entry name" value="UBC"/>
</dbReference>
<evidence type="ECO:0000259" key="1">
    <source>
        <dbReference type="PROSITE" id="PS50127"/>
    </source>
</evidence>
<dbReference type="Gene3D" id="3.10.110.10">
    <property type="entry name" value="Ubiquitin Conjugating Enzyme"/>
    <property type="match status" value="1"/>
</dbReference>
<name>A0AAU9ILP7_9CILI</name>
<dbReference type="Proteomes" id="UP001162131">
    <property type="component" value="Unassembled WGS sequence"/>
</dbReference>
<feature type="domain" description="UBC core" evidence="1">
    <location>
        <begin position="1"/>
        <end position="96"/>
    </location>
</feature>
<dbReference type="EMBL" id="CAJZBQ010000009">
    <property type="protein sequence ID" value="CAG9313078.1"/>
    <property type="molecule type" value="Genomic_DNA"/>
</dbReference>
<dbReference type="AlphaFoldDB" id="A0AAU9ILP7"/>
<sequence length="96" mass="11031">MEDFVMKLSERPPEFYIKTRIFHPNIDENGNVCCNLIGSGWSSRNSARSIFYGVFAVLSKPNAQNGYVNEALEIFLKSKDEMLEKPEIGQENTRIR</sequence>
<dbReference type="SUPFAM" id="SSF54495">
    <property type="entry name" value="UBC-like"/>
    <property type="match status" value="1"/>
</dbReference>